<dbReference type="OrthoDB" id="5867527at2759"/>
<evidence type="ECO:0000256" key="6">
    <source>
        <dbReference type="ARBA" id="ARBA00023065"/>
    </source>
</evidence>
<dbReference type="PRINTS" id="PR01262">
    <property type="entry name" value="INNEXIN"/>
</dbReference>
<keyword evidence="7 9" id="KW-0472">Membrane</keyword>
<dbReference type="EMBL" id="CAJOBC010049259">
    <property type="protein sequence ID" value="CAF4172071.1"/>
    <property type="molecule type" value="Genomic_DNA"/>
</dbReference>
<keyword evidence="5 9" id="KW-1133">Transmembrane helix</keyword>
<gene>
    <name evidence="9" type="primary">inx</name>
    <name evidence="11" type="ORF">GPM918_LOCUS29611</name>
    <name evidence="12" type="ORF">SRO942_LOCUS30198</name>
</gene>
<evidence type="ECO:0000256" key="7">
    <source>
        <dbReference type="ARBA" id="ARBA00023136"/>
    </source>
</evidence>
<evidence type="ECO:0000256" key="10">
    <source>
        <dbReference type="SAM" id="MobiDB-lite"/>
    </source>
</evidence>
<comment type="function">
    <text evidence="9">Structural component of the gap junctions.</text>
</comment>
<comment type="similarity">
    <text evidence="9">Belongs to the pannexin family.</text>
</comment>
<dbReference type="PANTHER" id="PTHR11893:SF36">
    <property type="entry name" value="INNEXIN-5"/>
    <property type="match status" value="1"/>
</dbReference>
<evidence type="ECO:0000256" key="8">
    <source>
        <dbReference type="ARBA" id="ARBA00023303"/>
    </source>
</evidence>
<protein>
    <recommendedName>
        <fullName evidence="9">Innexin</fullName>
    </recommendedName>
</protein>
<keyword evidence="8 9" id="KW-0407">Ion channel</keyword>
<feature type="transmembrane region" description="Helical" evidence="9">
    <location>
        <begin position="182"/>
        <end position="200"/>
    </location>
</feature>
<dbReference type="EMBL" id="CAJNOQ010013549">
    <property type="protein sequence ID" value="CAF1323932.1"/>
    <property type="molecule type" value="Genomic_DNA"/>
</dbReference>
<comment type="caution">
    <text evidence="9">Lacks conserved residue(s) required for the propagation of feature annotation.</text>
</comment>
<feature type="region of interest" description="Disordered" evidence="10">
    <location>
        <begin position="416"/>
        <end position="437"/>
    </location>
</feature>
<feature type="transmembrane region" description="Helical" evidence="9">
    <location>
        <begin position="28"/>
        <end position="45"/>
    </location>
</feature>
<comment type="caution">
    <text evidence="11">The sequence shown here is derived from an EMBL/GenBank/DDBJ whole genome shotgun (WGS) entry which is preliminary data.</text>
</comment>
<dbReference type="PROSITE" id="PS51013">
    <property type="entry name" value="PANNEXIN"/>
    <property type="match status" value="1"/>
</dbReference>
<dbReference type="AlphaFoldDB" id="A0A815FBI2"/>
<organism evidence="11 13">
    <name type="scientific">Didymodactylos carnosus</name>
    <dbReference type="NCBI Taxonomy" id="1234261"/>
    <lineage>
        <taxon>Eukaryota</taxon>
        <taxon>Metazoa</taxon>
        <taxon>Spiralia</taxon>
        <taxon>Gnathifera</taxon>
        <taxon>Rotifera</taxon>
        <taxon>Eurotatoria</taxon>
        <taxon>Bdelloidea</taxon>
        <taxon>Philodinida</taxon>
        <taxon>Philodinidae</taxon>
        <taxon>Didymodactylos</taxon>
    </lineage>
</organism>
<evidence type="ECO:0000313" key="13">
    <source>
        <dbReference type="Proteomes" id="UP000663829"/>
    </source>
</evidence>
<proteinExistence type="inferred from homology"/>
<name>A0A815FBI2_9BILA</name>
<reference evidence="11" key="1">
    <citation type="submission" date="2021-02" db="EMBL/GenBank/DDBJ databases">
        <authorList>
            <person name="Nowell W R."/>
        </authorList>
    </citation>
    <scope>NUCLEOTIDE SEQUENCE</scope>
</reference>
<keyword evidence="13" id="KW-1185">Reference proteome</keyword>
<evidence type="ECO:0000256" key="4">
    <source>
        <dbReference type="ARBA" id="ARBA00022692"/>
    </source>
</evidence>
<dbReference type="InterPro" id="IPR000990">
    <property type="entry name" value="Innexin"/>
</dbReference>
<keyword evidence="4 9" id="KW-0812">Transmembrane</keyword>
<dbReference type="Pfam" id="PF00876">
    <property type="entry name" value="Innexin"/>
    <property type="match status" value="1"/>
</dbReference>
<evidence type="ECO:0000256" key="3">
    <source>
        <dbReference type="ARBA" id="ARBA00022475"/>
    </source>
</evidence>
<comment type="subcellular location">
    <subcellularLocation>
        <location evidence="1 9">Cell membrane</location>
        <topology evidence="1 9">Multi-pass membrane protein</topology>
    </subcellularLocation>
</comment>
<dbReference type="GO" id="GO:0005921">
    <property type="term" value="C:gap junction"/>
    <property type="evidence" value="ECO:0007669"/>
    <property type="project" value="UniProtKB-UniRule"/>
</dbReference>
<feature type="compositionally biased region" description="Polar residues" evidence="10">
    <location>
        <begin position="418"/>
        <end position="434"/>
    </location>
</feature>
<dbReference type="GO" id="GO:0034220">
    <property type="term" value="P:monoatomic ion transmembrane transport"/>
    <property type="evidence" value="ECO:0007669"/>
    <property type="project" value="UniProtKB-KW"/>
</dbReference>
<feature type="transmembrane region" description="Helical" evidence="9">
    <location>
        <begin position="297"/>
        <end position="321"/>
    </location>
</feature>
<dbReference type="Proteomes" id="UP000681722">
    <property type="component" value="Unassembled WGS sequence"/>
</dbReference>
<dbReference type="PANTHER" id="PTHR11893">
    <property type="entry name" value="INNEXIN"/>
    <property type="match status" value="1"/>
</dbReference>
<keyword evidence="3" id="KW-1003">Cell membrane</keyword>
<keyword evidence="2 9" id="KW-0813">Transport</keyword>
<evidence type="ECO:0000313" key="12">
    <source>
        <dbReference type="EMBL" id="CAF4172071.1"/>
    </source>
</evidence>
<feature type="transmembrane region" description="Helical" evidence="9">
    <location>
        <begin position="206"/>
        <end position="229"/>
    </location>
</feature>
<evidence type="ECO:0000256" key="9">
    <source>
        <dbReference type="RuleBase" id="RU010713"/>
    </source>
</evidence>
<evidence type="ECO:0000313" key="11">
    <source>
        <dbReference type="EMBL" id="CAF1323932.1"/>
    </source>
</evidence>
<sequence length="449" mass="53531">MDILNAFHRLPVISYFGIRRDDDFADRLNYKYTVGLLVFFSIVIASKQFSNDHIQCWVPAIFTRNYEIYVSNYCWIHNTYHINISEPNIKKAYQKRYVLRYYQFVPFILLIQSLFYILPRLFWRSLSRHSGIDVKNLIDAAQSLKSVKRFHKQKVVMQYLISLINQYVDDPRKKQKSRHSKWNTYFYGLLCCLFGMNYFNAYLLSLYLFIKLLYIINSLFQLVAIYILLESSFHRKSFDIQNIFYGILKQNPMSKYFPKISMCDFRIIEPNSDEGHKYTVQCVLTINVYNEQIFTVLYIWILLVLFITMYDFLSWIIFLIFPKLRYSFFIQRINVTQSLSTIRTTMHLFVYDYMQHDGFFILRLIHSNAGEQVCSDILTSLWKNFYRTDKENGTSITNVSKNKMTTHTSINRAEIDATTHSSRNGTNQTNNPQQRLGGFFNYSRTITNL</sequence>
<dbReference type="Proteomes" id="UP000663829">
    <property type="component" value="Unassembled WGS sequence"/>
</dbReference>
<accession>A0A815FBI2</accession>
<feature type="transmembrane region" description="Helical" evidence="9">
    <location>
        <begin position="101"/>
        <end position="118"/>
    </location>
</feature>
<dbReference type="GO" id="GO:0005886">
    <property type="term" value="C:plasma membrane"/>
    <property type="evidence" value="ECO:0007669"/>
    <property type="project" value="UniProtKB-SubCell"/>
</dbReference>
<evidence type="ECO:0000256" key="2">
    <source>
        <dbReference type="ARBA" id="ARBA00022448"/>
    </source>
</evidence>
<keyword evidence="6 9" id="KW-0406">Ion transport</keyword>
<evidence type="ECO:0000256" key="5">
    <source>
        <dbReference type="ARBA" id="ARBA00022989"/>
    </source>
</evidence>
<evidence type="ECO:0000256" key="1">
    <source>
        <dbReference type="ARBA" id="ARBA00004651"/>
    </source>
</evidence>